<name>A0AAF3JAH4_9BILA</name>
<evidence type="ECO:0000256" key="6">
    <source>
        <dbReference type="ARBA" id="ARBA00022694"/>
    </source>
</evidence>
<dbReference type="InterPro" id="IPR016181">
    <property type="entry name" value="Acyl_CoA_acyltransferase"/>
</dbReference>
<evidence type="ECO:0000256" key="8">
    <source>
        <dbReference type="ARBA" id="ARBA00022741"/>
    </source>
</evidence>
<reference evidence="20" key="1">
    <citation type="submission" date="2024-02" db="UniProtKB">
        <authorList>
            <consortium name="WormBaseParasite"/>
        </authorList>
    </citation>
    <scope>IDENTIFICATION</scope>
</reference>
<feature type="binding site" evidence="14">
    <location>
        <position position="708"/>
    </location>
    <ligand>
        <name>acetyl-CoA</name>
        <dbReference type="ChEBI" id="CHEBI:57288"/>
    </ligand>
</feature>
<dbReference type="Gene3D" id="3.40.50.1220">
    <property type="entry name" value="TPP-binding domain"/>
    <property type="match status" value="1"/>
</dbReference>
<evidence type="ECO:0000256" key="12">
    <source>
        <dbReference type="ARBA" id="ARBA00023242"/>
    </source>
</evidence>
<feature type="binding site" evidence="15">
    <location>
        <position position="1286"/>
    </location>
    <ligand>
        <name>Zn(2+)</name>
        <dbReference type="ChEBI" id="CHEBI:29105"/>
    </ligand>
</feature>
<evidence type="ECO:0000256" key="16">
    <source>
        <dbReference type="SAM" id="MobiDB-lite"/>
    </source>
</evidence>
<evidence type="ECO:0000256" key="15">
    <source>
        <dbReference type="PROSITE-ProRule" id="PRU00236"/>
    </source>
</evidence>
<organism evidence="19 20">
    <name type="scientific">Mesorhabditis belari</name>
    <dbReference type="NCBI Taxonomy" id="2138241"/>
    <lineage>
        <taxon>Eukaryota</taxon>
        <taxon>Metazoa</taxon>
        <taxon>Ecdysozoa</taxon>
        <taxon>Nematoda</taxon>
        <taxon>Chromadorea</taxon>
        <taxon>Rhabditida</taxon>
        <taxon>Rhabditina</taxon>
        <taxon>Rhabditomorpha</taxon>
        <taxon>Rhabditoidea</taxon>
        <taxon>Rhabditidae</taxon>
        <taxon>Mesorhabditinae</taxon>
        <taxon>Mesorhabditis</taxon>
    </lineage>
</organism>
<dbReference type="PROSITE" id="PS50305">
    <property type="entry name" value="SIRTUIN"/>
    <property type="match status" value="1"/>
</dbReference>
<dbReference type="Pfam" id="PF05127">
    <property type="entry name" value="NAT10_TcmA_helicase"/>
    <property type="match status" value="1"/>
</dbReference>
<protein>
    <recommendedName>
        <fullName evidence="14">RNA cytidine acetyltransferase</fullName>
        <ecNumber evidence="14">2.3.1.-</ecNumber>
    </recommendedName>
    <alternativeName>
        <fullName evidence="14">18S rRNA cytosine acetyltransferase</fullName>
    </alternativeName>
</protein>
<dbReference type="GO" id="GO:0046872">
    <property type="term" value="F:metal ion binding"/>
    <property type="evidence" value="ECO:0007669"/>
    <property type="project" value="UniProtKB-KW"/>
</dbReference>
<dbReference type="Gene3D" id="3.30.1600.10">
    <property type="entry name" value="SIR2/SIRT2 'Small Domain"/>
    <property type="match status" value="1"/>
</dbReference>
<dbReference type="SUPFAM" id="SSF52467">
    <property type="entry name" value="DHS-like NAD/FAD-binding domain"/>
    <property type="match status" value="1"/>
</dbReference>
<dbReference type="PANTHER" id="PTHR10925">
    <property type="entry name" value="N-ACETYLTRANSFERASE 10"/>
    <property type="match status" value="1"/>
</dbReference>
<dbReference type="InterPro" id="IPR003000">
    <property type="entry name" value="Sirtuin"/>
</dbReference>
<feature type="domain" description="N-acetyltransferase" evidence="18">
    <location>
        <begin position="542"/>
        <end position="717"/>
    </location>
</feature>
<dbReference type="GO" id="GO:0030686">
    <property type="term" value="C:90S preribosome"/>
    <property type="evidence" value="ECO:0007669"/>
    <property type="project" value="TreeGrafter"/>
</dbReference>
<dbReference type="GO" id="GO:1904812">
    <property type="term" value="P:rRNA acetylation involved in maturation of SSU-rRNA"/>
    <property type="evidence" value="ECO:0007669"/>
    <property type="project" value="InterPro"/>
</dbReference>
<dbReference type="GO" id="GO:0005730">
    <property type="term" value="C:nucleolus"/>
    <property type="evidence" value="ECO:0007669"/>
    <property type="project" value="UniProtKB-SubCell"/>
</dbReference>
<keyword evidence="13 14" id="KW-0012">Acyltransferase</keyword>
<dbReference type="InterPro" id="IPR027417">
    <property type="entry name" value="P-loop_NTPase"/>
</dbReference>
<evidence type="ECO:0000256" key="5">
    <source>
        <dbReference type="ARBA" id="ARBA00022679"/>
    </source>
</evidence>
<evidence type="ECO:0000256" key="11">
    <source>
        <dbReference type="ARBA" id="ARBA00023027"/>
    </source>
</evidence>
<feature type="compositionally biased region" description="Polar residues" evidence="16">
    <location>
        <begin position="1056"/>
        <end position="1070"/>
    </location>
</feature>
<feature type="compositionally biased region" description="Acidic residues" evidence="16">
    <location>
        <begin position="1573"/>
        <end position="1584"/>
    </location>
</feature>
<dbReference type="EC" id="2.3.1.-" evidence="14"/>
<evidence type="ECO:0000313" key="20">
    <source>
        <dbReference type="WBParaSite" id="MBELARI_LOCUS6535"/>
    </source>
</evidence>
<keyword evidence="7 15" id="KW-0479">Metal-binding</keyword>
<feature type="binding site" evidence="14">
    <location>
        <begin position="289"/>
        <end position="298"/>
    </location>
    <ligand>
        <name>ATP</name>
        <dbReference type="ChEBI" id="CHEBI:30616"/>
    </ligand>
</feature>
<dbReference type="GO" id="GO:0051391">
    <property type="term" value="P:tRNA acetylation"/>
    <property type="evidence" value="ECO:0007669"/>
    <property type="project" value="UniProtKB-UniRule"/>
</dbReference>
<sequence length="1584" mass="177547">MSQASGHTRLDARIKTLVENGVAKHHRSLFVIVGDKGKDQIPTLHHILTKATVGPRPSMLWCYKKELGFSSNRQKRARQLKKKGEVGNIMLKDNPLDIFLSSTQIRYCYYSETKNILGNTYGMLVLQDFEAITPNLLARTIETVEGGGLVVLLLHSVNSLRQLYTISMDVHNRYRTSSSGEIVARFNERFILSLSNCHSSVVMDDALQILPISSHMSKIQAVSPSAKNEISPNDTELQSLKEQMKDSKPIGFLLGKCCTLDQAKTLLRLIDVLTDKQLTVTCSITAGRGRGKSAAMGLAVAAAASFGYTNIFVTSPSPENLKTFFQFVVKGFQAMEWKEHMDFELVQSTNPEFNKALVRINVTREHRQVVQYIDPRDADKLGQAELVIVDEAAAIPLPLVKQLISGPYLVFLASTISGYEGTGRSLSMKLLSQLKAQSAGLAMELEESIRYRPGDEVEAWLSKVLCLDSPSATLKLTCGTPPPAKCQLYYVNRDTLFSFHKASEAFLNQVMSIYVSAHYKNSPNDLQMLSDAPAHHLFVLMAPIKKEDSSLPQVLAVVQLCLEGNIARAVVSNSLSNRQIPAGDLLPWTVSQQFQDKLFPSLCGGRIIRIAVHPDYQGMGYGSRALEILENYYLGKIPCLSEEDDNGKKNKEIGTVKESALGLLEEQISPRATLPPLLLSLEERKAERLDYLGSSFGLTLPLFKFWKRAFYVPVYLRQSANDITGEHSCIVLKQMVHGENEGSWLSSYWREFRSRFIEMLSFDFRKFPAQMAFSLLHLPNDALPPVERKILNRAELSYLISDASLARLTAYSRSMIDNTLITDLLPVLARIYFLDRLPLESKLSAVQAAILVGMGLQRKEGKVMAKELDMPLNQIMAVYNKTIHKLSQSLDSICEGAIKKAMDFKEQEQNEEVDAATNMMKPLAQTLEEDLKLAAEDFKKRQDRDRQEVLEEFGGDLSKYSIGGSDADWKKALATSKFGKGGTVSLKSKRKVDTMEVPDEKDPLKKKKQKKLKIVERMVKAKDDSPEEPGVATENIVNGCELDPESTRKEMRNEASPRSPSPTGSDLWRSSNSLLSQADEMLKSDFSPLEVLRTLFPNLPTPPDSYSDGTILSILSELLDQPPKRKKLPQYNTFADAVELFRNSKRILILTGAGVSVSCGIPDFRSKDGIYARLHEEFPDLPDPTAMFDISYFRRNPAPFYDFAKEIFPGQFEPSISHKFIKCLEDSGQLLRNYTQNIDTLEHQTGITRVIECHGSFSKATCLLCGAKFDGDVIREDVKNNRVAHCSRCVQGVIKPDIVFFGEDLGEEFHRQMAIDKHNVDLVVVIGSSLKVRPVSLIPFSVGDNVPQILINREPLPAYTTDIELIGNCDDIITQICMELGGSFTELLHAHEARLKEKNKDSGVIVKERVKRSEIAMDGFNEIMERLKEEQANNVESNDHGEPSSPKRARLEDNSERFVSIESHIPKDSYFVVGVNRCVFPGAELHFDLEDKKCVVVSNRYMKSSYNSSNDDSDDDEDERELRGGSEPAPEIERKESNKRGDSCEPRVNLERRVSVETMRQKIEDGEAFTSDSESENIDLLEMF</sequence>
<comment type="function">
    <text evidence="14">RNA cytidine acetyltransferase with specificity toward both 18S rRNA and tRNAs. Catalyzes the formation of N(4)-acetylcytidine (ac4C) in 18S rRNA. Required for early nucleolar cleavages of precursor rRNA at sites A0, A1 and A2 during 18S rRNA synthesis. Catalyzes the formation of ac4C in serine and leucine tRNAs. Requires a tRNA-binding adapter protein for full tRNA acetyltransferase activity but not for 18S rRNA acetylation.</text>
</comment>
<comment type="subcellular location">
    <subcellularLocation>
        <location evidence="2 14">Nucleus</location>
        <location evidence="2 14">Nucleolus</location>
    </subcellularLocation>
</comment>
<evidence type="ECO:0000256" key="13">
    <source>
        <dbReference type="ARBA" id="ARBA00023315"/>
    </source>
</evidence>
<comment type="cofactor">
    <cofactor evidence="1">
        <name>Zn(2+)</name>
        <dbReference type="ChEBI" id="CHEBI:29105"/>
    </cofactor>
</comment>
<dbReference type="Proteomes" id="UP000887575">
    <property type="component" value="Unassembled WGS sequence"/>
</dbReference>
<evidence type="ECO:0000256" key="1">
    <source>
        <dbReference type="ARBA" id="ARBA00001947"/>
    </source>
</evidence>
<feature type="region of interest" description="Disordered" evidence="16">
    <location>
        <begin position="1504"/>
        <end position="1551"/>
    </location>
</feature>
<dbReference type="InterPro" id="IPR000182">
    <property type="entry name" value="GNAT_dom"/>
</dbReference>
<evidence type="ECO:0000313" key="19">
    <source>
        <dbReference type="Proteomes" id="UP000887575"/>
    </source>
</evidence>
<evidence type="ECO:0000256" key="14">
    <source>
        <dbReference type="HAMAP-Rule" id="MF_03211"/>
    </source>
</evidence>
<dbReference type="PROSITE" id="PS51186">
    <property type="entry name" value="GNAT"/>
    <property type="match status" value="1"/>
</dbReference>
<dbReference type="GO" id="GO:0070403">
    <property type="term" value="F:NAD+ binding"/>
    <property type="evidence" value="ECO:0007669"/>
    <property type="project" value="InterPro"/>
</dbReference>
<evidence type="ECO:0000256" key="2">
    <source>
        <dbReference type="ARBA" id="ARBA00004604"/>
    </source>
</evidence>
<dbReference type="InterPro" id="IPR007807">
    <property type="entry name" value="TcmA/NAT10_helicase"/>
</dbReference>
<feature type="binding site" evidence="14">
    <location>
        <begin position="617"/>
        <end position="623"/>
    </location>
    <ligand>
        <name>acetyl-CoA</name>
        <dbReference type="ChEBI" id="CHEBI:57288"/>
    </ligand>
</feature>
<keyword evidence="9 15" id="KW-0862">Zinc</keyword>
<feature type="domain" description="Deacetylase sirtuin-type" evidence="17">
    <location>
        <begin position="1127"/>
        <end position="1391"/>
    </location>
</feature>
<dbReference type="GO" id="GO:1990883">
    <property type="term" value="F:18S rRNA cytidine N-acetyltransferase activity"/>
    <property type="evidence" value="ECO:0007669"/>
    <property type="project" value="TreeGrafter"/>
</dbReference>
<dbReference type="Pfam" id="PF08351">
    <property type="entry name" value="TmcA_N"/>
    <property type="match status" value="1"/>
</dbReference>
<feature type="active site" description="Proton acceptor" evidence="15">
    <location>
        <position position="1254"/>
    </location>
</feature>
<dbReference type="HAMAP" id="MF_03211">
    <property type="entry name" value="RNA_acetyltr_Nat10"/>
    <property type="match status" value="1"/>
</dbReference>
<feature type="binding site" evidence="15">
    <location>
        <position position="1262"/>
    </location>
    <ligand>
        <name>Zn(2+)</name>
        <dbReference type="ChEBI" id="CHEBI:29105"/>
    </ligand>
</feature>
<feature type="binding site" evidence="14">
    <location>
        <position position="450"/>
    </location>
    <ligand>
        <name>ATP</name>
        <dbReference type="ChEBI" id="CHEBI:30616"/>
    </ligand>
</feature>
<dbReference type="InterPro" id="IPR032672">
    <property type="entry name" value="TmcA/NAT10/Kre33"/>
</dbReference>
<comment type="catalytic activity">
    <reaction evidence="14">
        <text>a cytidine in tRNA + acetyl-CoA + ATP + H2O = an N(4)-acetylcytidine in tRNA + ADP + phosphate + CoA + H(+)</text>
        <dbReference type="Rhea" id="RHEA:53876"/>
        <dbReference type="Rhea" id="RHEA-COMP:13670"/>
        <dbReference type="Rhea" id="RHEA-COMP:13671"/>
        <dbReference type="ChEBI" id="CHEBI:15377"/>
        <dbReference type="ChEBI" id="CHEBI:15378"/>
        <dbReference type="ChEBI" id="CHEBI:30616"/>
        <dbReference type="ChEBI" id="CHEBI:43474"/>
        <dbReference type="ChEBI" id="CHEBI:57287"/>
        <dbReference type="ChEBI" id="CHEBI:57288"/>
        <dbReference type="ChEBI" id="CHEBI:74900"/>
        <dbReference type="ChEBI" id="CHEBI:82748"/>
        <dbReference type="ChEBI" id="CHEBI:456216"/>
    </reaction>
</comment>
<keyword evidence="4 14" id="KW-0698">rRNA processing</keyword>
<dbReference type="InterPro" id="IPR033688">
    <property type="entry name" value="NAT10"/>
</dbReference>
<keyword evidence="6 14" id="KW-0819">tRNA processing</keyword>
<evidence type="ECO:0000259" key="17">
    <source>
        <dbReference type="PROSITE" id="PS50305"/>
    </source>
</evidence>
<evidence type="ECO:0000256" key="9">
    <source>
        <dbReference type="ARBA" id="ARBA00022833"/>
    </source>
</evidence>
<evidence type="ECO:0000256" key="3">
    <source>
        <dbReference type="ARBA" id="ARBA00006924"/>
    </source>
</evidence>
<dbReference type="InterPro" id="IPR026590">
    <property type="entry name" value="Ssirtuin_cat_dom"/>
</dbReference>
<dbReference type="GO" id="GO:0005524">
    <property type="term" value="F:ATP binding"/>
    <property type="evidence" value="ECO:0007669"/>
    <property type="project" value="UniProtKB-UniRule"/>
</dbReference>
<dbReference type="WBParaSite" id="MBELARI_LOCUS6535">
    <property type="protein sequence ID" value="MBELARI_LOCUS6535"/>
    <property type="gene ID" value="MBELARI_LOCUS6535"/>
</dbReference>
<dbReference type="InterPro" id="IPR029035">
    <property type="entry name" value="DHS-like_NAD/FAD-binding_dom"/>
</dbReference>
<dbReference type="InterPro" id="IPR013562">
    <property type="entry name" value="TmcA/NAT10_N"/>
</dbReference>
<feature type="binding site" evidence="15">
    <location>
        <position position="1289"/>
    </location>
    <ligand>
        <name>Zn(2+)</name>
        <dbReference type="ChEBI" id="CHEBI:29105"/>
    </ligand>
</feature>
<dbReference type="SUPFAM" id="SSF55729">
    <property type="entry name" value="Acyl-CoA N-acyltransferases (Nat)"/>
    <property type="match status" value="1"/>
</dbReference>
<evidence type="ECO:0000256" key="4">
    <source>
        <dbReference type="ARBA" id="ARBA00022552"/>
    </source>
</evidence>
<keyword evidence="10 14" id="KW-0067">ATP-binding</keyword>
<proteinExistence type="inferred from homology"/>
<evidence type="ECO:0000256" key="7">
    <source>
        <dbReference type="ARBA" id="ARBA00022723"/>
    </source>
</evidence>
<keyword evidence="5 14" id="KW-0808">Transferase</keyword>
<dbReference type="InterPro" id="IPR027992">
    <property type="entry name" value="tRNA_bind_dom"/>
</dbReference>
<dbReference type="GO" id="GO:0000049">
    <property type="term" value="F:tRNA binding"/>
    <property type="evidence" value="ECO:0007669"/>
    <property type="project" value="TreeGrafter"/>
</dbReference>
<feature type="binding site" evidence="14">
    <location>
        <begin position="610"/>
        <end position="612"/>
    </location>
    <ligand>
        <name>acetyl-CoA</name>
        <dbReference type="ChEBI" id="CHEBI:57288"/>
    </ligand>
</feature>
<dbReference type="Gene3D" id="3.40.50.11040">
    <property type="match status" value="1"/>
</dbReference>
<feature type="compositionally biased region" description="Basic and acidic residues" evidence="16">
    <location>
        <begin position="1531"/>
        <end position="1551"/>
    </location>
</feature>
<dbReference type="Gene3D" id="3.40.630.30">
    <property type="match status" value="1"/>
</dbReference>
<keyword evidence="11" id="KW-0520">NAD</keyword>
<comment type="catalytic activity">
    <reaction evidence="14">
        <text>a cytidine in 18S rRNA + acetyl-CoA + ATP + H2O = an N(4)-acetylcytidine in 18S rRNA + ADP + phosphate + CoA + H(+)</text>
        <dbReference type="Rhea" id="RHEA:51424"/>
        <dbReference type="Rhea" id="RHEA-COMP:13575"/>
        <dbReference type="Rhea" id="RHEA-COMP:13576"/>
        <dbReference type="ChEBI" id="CHEBI:15377"/>
        <dbReference type="ChEBI" id="CHEBI:15378"/>
        <dbReference type="ChEBI" id="CHEBI:30616"/>
        <dbReference type="ChEBI" id="CHEBI:43474"/>
        <dbReference type="ChEBI" id="CHEBI:57287"/>
        <dbReference type="ChEBI" id="CHEBI:57288"/>
        <dbReference type="ChEBI" id="CHEBI:74900"/>
        <dbReference type="ChEBI" id="CHEBI:82748"/>
        <dbReference type="ChEBI" id="CHEBI:456216"/>
    </reaction>
</comment>
<dbReference type="Pfam" id="PF02146">
    <property type="entry name" value="SIR2"/>
    <property type="match status" value="1"/>
</dbReference>
<feature type="compositionally biased region" description="Basic and acidic residues" evidence="16">
    <location>
        <begin position="1432"/>
        <end position="1442"/>
    </location>
</feature>
<feature type="region of interest" description="Disordered" evidence="16">
    <location>
        <begin position="1019"/>
        <end position="1070"/>
    </location>
</feature>
<keyword evidence="19" id="KW-1185">Reference proteome</keyword>
<dbReference type="Pfam" id="PF13718">
    <property type="entry name" value="GNAT_acetyltr_2"/>
    <property type="match status" value="1"/>
</dbReference>
<dbReference type="CDD" id="cd01408">
    <property type="entry name" value="SIRT1"/>
    <property type="match status" value="1"/>
</dbReference>
<keyword evidence="12 14" id="KW-0539">Nucleus</keyword>
<dbReference type="Pfam" id="PF13725">
    <property type="entry name" value="tRNA_bind_2"/>
    <property type="match status" value="1"/>
</dbReference>
<keyword evidence="8 14" id="KW-0547">Nucleotide-binding</keyword>
<dbReference type="PANTHER" id="PTHR10925:SF5">
    <property type="entry name" value="RNA CYTIDINE ACETYLTRANSFERASE"/>
    <property type="match status" value="1"/>
</dbReference>
<feature type="compositionally biased region" description="Basic and acidic residues" evidence="16">
    <location>
        <begin position="1045"/>
        <end position="1055"/>
    </location>
</feature>
<accession>A0AAF3JAH4</accession>
<dbReference type="Gene3D" id="3.40.50.300">
    <property type="entry name" value="P-loop containing nucleotide triphosphate hydrolases"/>
    <property type="match status" value="1"/>
</dbReference>
<comment type="similarity">
    <text evidence="14">Belongs to the RNA cytidine acetyltransferase family. NAT10 subfamily.</text>
</comment>
<evidence type="ECO:0000256" key="10">
    <source>
        <dbReference type="ARBA" id="ARBA00022840"/>
    </source>
</evidence>
<dbReference type="CDD" id="cd04301">
    <property type="entry name" value="NAT_SF"/>
    <property type="match status" value="1"/>
</dbReference>
<dbReference type="InterPro" id="IPR026591">
    <property type="entry name" value="Sirtuin_cat_small_dom_sf"/>
</dbReference>
<feature type="region of interest" description="Disordered" evidence="16">
    <location>
        <begin position="1432"/>
        <end position="1452"/>
    </location>
</feature>
<dbReference type="FunFam" id="3.30.1600.10:FF:000013">
    <property type="entry name" value="NAD-dependent protein deacetylase sirtuin-1"/>
    <property type="match status" value="1"/>
</dbReference>
<feature type="binding site" evidence="15">
    <location>
        <position position="1265"/>
    </location>
    <ligand>
        <name>Zn(2+)</name>
        <dbReference type="ChEBI" id="CHEBI:29105"/>
    </ligand>
</feature>
<dbReference type="FunFam" id="3.40.50.300:FF:002218">
    <property type="entry name" value="tRNA(Met) cytidine acetyltransferase TmcA"/>
    <property type="match status" value="1"/>
</dbReference>
<comment type="similarity">
    <text evidence="3">Belongs to the sirtuin family. Class I subfamily.</text>
</comment>
<evidence type="ECO:0000259" key="18">
    <source>
        <dbReference type="PROSITE" id="PS51186"/>
    </source>
</evidence>
<feature type="region of interest" description="Disordered" evidence="16">
    <location>
        <begin position="1563"/>
        <end position="1584"/>
    </location>
</feature>